<sequence length="148" mass="15218">AWIEAGSTEVTCAYAAGAGLHPEPAAPCTKLTTLACPPPATTCDDTQLAYTMYKDGWRVTCKTGTLVTDVTPTGDAPVADCTGGASFFTANGNMANQANCVTDESIVQSCIDLVPGGTGLSTMVSCKLGACTFTCKNGLQFNYIIQGE</sequence>
<dbReference type="AlphaFoldDB" id="A0AAN5D3T7"/>
<feature type="non-terminal residue" evidence="1">
    <location>
        <position position="148"/>
    </location>
</feature>
<evidence type="ECO:0000313" key="2">
    <source>
        <dbReference type="Proteomes" id="UP001328107"/>
    </source>
</evidence>
<feature type="non-terminal residue" evidence="1">
    <location>
        <position position="1"/>
    </location>
</feature>
<proteinExistence type="predicted"/>
<gene>
    <name evidence="1" type="ORF">PMAYCL1PPCAC_25760</name>
</gene>
<name>A0AAN5D3T7_9BILA</name>
<comment type="caution">
    <text evidence="1">The sequence shown here is derived from an EMBL/GenBank/DDBJ whole genome shotgun (WGS) entry which is preliminary data.</text>
</comment>
<reference evidence="2" key="1">
    <citation type="submission" date="2022-10" db="EMBL/GenBank/DDBJ databases">
        <title>Genome assembly of Pristionchus species.</title>
        <authorList>
            <person name="Yoshida K."/>
            <person name="Sommer R.J."/>
        </authorList>
    </citation>
    <scope>NUCLEOTIDE SEQUENCE [LARGE SCALE GENOMIC DNA]</scope>
    <source>
        <strain evidence="2">RS5460</strain>
    </source>
</reference>
<accession>A0AAN5D3T7</accession>
<evidence type="ECO:0000313" key="1">
    <source>
        <dbReference type="EMBL" id="GMR55565.1"/>
    </source>
</evidence>
<organism evidence="1 2">
    <name type="scientific">Pristionchus mayeri</name>
    <dbReference type="NCBI Taxonomy" id="1317129"/>
    <lineage>
        <taxon>Eukaryota</taxon>
        <taxon>Metazoa</taxon>
        <taxon>Ecdysozoa</taxon>
        <taxon>Nematoda</taxon>
        <taxon>Chromadorea</taxon>
        <taxon>Rhabditida</taxon>
        <taxon>Rhabditina</taxon>
        <taxon>Diplogasteromorpha</taxon>
        <taxon>Diplogasteroidea</taxon>
        <taxon>Neodiplogasteridae</taxon>
        <taxon>Pristionchus</taxon>
    </lineage>
</organism>
<keyword evidence="2" id="KW-1185">Reference proteome</keyword>
<dbReference type="EMBL" id="BTRK01000005">
    <property type="protein sequence ID" value="GMR55565.1"/>
    <property type="molecule type" value="Genomic_DNA"/>
</dbReference>
<protein>
    <submittedName>
        <fullName evidence="1">Uncharacterized protein</fullName>
    </submittedName>
</protein>
<dbReference type="Proteomes" id="UP001328107">
    <property type="component" value="Unassembled WGS sequence"/>
</dbReference>